<evidence type="ECO:0000256" key="9">
    <source>
        <dbReference type="ARBA" id="ARBA00023136"/>
    </source>
</evidence>
<dbReference type="Ensembl" id="ENSFALT00000039595.1">
    <property type="protein sequence ID" value="ENSFALP00000027384.1"/>
    <property type="gene ID" value="ENSFALG00000024916.1"/>
</dbReference>
<evidence type="ECO:0000256" key="11">
    <source>
        <dbReference type="SAM" id="Phobius"/>
    </source>
</evidence>
<organism evidence="12 13">
    <name type="scientific">Ficedula albicollis</name>
    <name type="common">Collared flycatcher</name>
    <name type="synonym">Muscicapa albicollis</name>
    <dbReference type="NCBI Taxonomy" id="59894"/>
    <lineage>
        <taxon>Eukaryota</taxon>
        <taxon>Metazoa</taxon>
        <taxon>Chordata</taxon>
        <taxon>Craniata</taxon>
        <taxon>Vertebrata</taxon>
        <taxon>Euteleostomi</taxon>
        <taxon>Archelosauria</taxon>
        <taxon>Archosauria</taxon>
        <taxon>Dinosauria</taxon>
        <taxon>Saurischia</taxon>
        <taxon>Theropoda</taxon>
        <taxon>Coelurosauria</taxon>
        <taxon>Aves</taxon>
        <taxon>Neognathae</taxon>
        <taxon>Neoaves</taxon>
        <taxon>Telluraves</taxon>
        <taxon>Australaves</taxon>
        <taxon>Passeriformes</taxon>
        <taxon>Muscicapidae</taxon>
        <taxon>Ficedula</taxon>
    </lineage>
</organism>
<dbReference type="AlphaFoldDB" id="A0A803VXC8"/>
<keyword evidence="7 11" id="KW-1133">Transmembrane helix</keyword>
<evidence type="ECO:0000256" key="1">
    <source>
        <dbReference type="ARBA" id="ARBA00002154"/>
    </source>
</evidence>
<dbReference type="InterPro" id="IPR009653">
    <property type="entry name" value="Ksh1"/>
</dbReference>
<evidence type="ECO:0000256" key="7">
    <source>
        <dbReference type="ARBA" id="ARBA00022989"/>
    </source>
</evidence>
<dbReference type="Proteomes" id="UP000016665">
    <property type="component" value="Chromosome 26"/>
</dbReference>
<evidence type="ECO:0000256" key="6">
    <source>
        <dbReference type="ARBA" id="ARBA00022729"/>
    </source>
</evidence>
<sequence>MDRALVLPRFAGAAGWSGLYSLDGLLVFGLLLVCTCAYLRKVPRLRTWLLSERRGVWGVCHKGERHWGHWGMAWGCWEHCDGGTWNTGVQDGGAGMTGVGSGTGTLSLGCRHRDVGWGFWGLGWGHRVIGNGNSGVWDGNVGSGMGSQGFRMDLGWGHGASPHLVPPAAAVIGTRLHVAVSVSCLLMAFYVLLGK</sequence>
<accession>A0A803VXC8</accession>
<keyword evidence="5 11" id="KW-0812">Transmembrane</keyword>
<dbReference type="PANTHER" id="PTHR46815">
    <property type="entry name" value="PROTEIN KISH-B"/>
    <property type="match status" value="1"/>
</dbReference>
<keyword evidence="6" id="KW-0732">Signal</keyword>
<reference evidence="12" key="2">
    <citation type="submission" date="2025-08" db="UniProtKB">
        <authorList>
            <consortium name="Ensembl"/>
        </authorList>
    </citation>
    <scope>IDENTIFICATION</scope>
</reference>
<feature type="transmembrane region" description="Helical" evidence="11">
    <location>
        <begin position="176"/>
        <end position="193"/>
    </location>
</feature>
<reference evidence="12" key="3">
    <citation type="submission" date="2025-09" db="UniProtKB">
        <authorList>
            <consortium name="Ensembl"/>
        </authorList>
    </citation>
    <scope>IDENTIFICATION</scope>
</reference>
<evidence type="ECO:0000313" key="12">
    <source>
        <dbReference type="Ensembl" id="ENSFALP00000027384.1"/>
    </source>
</evidence>
<comment type="similarity">
    <text evidence="3">Belongs to the KISH family.</text>
</comment>
<feature type="transmembrane region" description="Helical" evidence="11">
    <location>
        <begin position="20"/>
        <end position="39"/>
    </location>
</feature>
<protein>
    <recommendedName>
        <fullName evidence="4">Protein kish-B</fullName>
    </recommendedName>
    <alternativeName>
        <fullName evidence="10">Transmembrane protein 167B</fullName>
    </alternativeName>
</protein>
<proteinExistence type="inferred from homology"/>
<dbReference type="GO" id="GO:0000139">
    <property type="term" value="C:Golgi membrane"/>
    <property type="evidence" value="ECO:0007669"/>
    <property type="project" value="UniProtKB-SubCell"/>
</dbReference>
<dbReference type="PANTHER" id="PTHR46815:SF1">
    <property type="entry name" value="PROTEIN KISH-B"/>
    <property type="match status" value="1"/>
</dbReference>
<dbReference type="GeneTree" id="ENSGT00940000162196"/>
<gene>
    <name evidence="12" type="primary">TMEM167B</name>
</gene>
<keyword evidence="8" id="KW-0333">Golgi apparatus</keyword>
<comment type="subcellular location">
    <subcellularLocation>
        <location evidence="2">Golgi apparatus membrane</location>
        <topology evidence="2">Single-pass type I membrane protein</topology>
    </subcellularLocation>
</comment>
<dbReference type="Pfam" id="PF06842">
    <property type="entry name" value="DUF1242"/>
    <property type="match status" value="1"/>
</dbReference>
<evidence type="ECO:0000256" key="10">
    <source>
        <dbReference type="ARBA" id="ARBA00032458"/>
    </source>
</evidence>
<name>A0A803VXC8_FICAL</name>
<evidence type="ECO:0000256" key="2">
    <source>
        <dbReference type="ARBA" id="ARBA00004614"/>
    </source>
</evidence>
<evidence type="ECO:0000256" key="4">
    <source>
        <dbReference type="ARBA" id="ARBA00017630"/>
    </source>
</evidence>
<dbReference type="InterPro" id="IPR042863">
    <property type="entry name" value="Kish-B"/>
</dbReference>
<evidence type="ECO:0000256" key="3">
    <source>
        <dbReference type="ARBA" id="ARBA00008961"/>
    </source>
</evidence>
<comment type="function">
    <text evidence="1">Involved in the early part of the secretory pathway.</text>
</comment>
<evidence type="ECO:0000256" key="8">
    <source>
        <dbReference type="ARBA" id="ARBA00023034"/>
    </source>
</evidence>
<keyword evidence="13" id="KW-1185">Reference proteome</keyword>
<evidence type="ECO:0000256" key="5">
    <source>
        <dbReference type="ARBA" id="ARBA00022692"/>
    </source>
</evidence>
<reference evidence="12 13" key="1">
    <citation type="journal article" date="2012" name="Nature">
        <title>The genomic landscape of species divergence in Ficedula flycatchers.</title>
        <authorList>
            <person name="Ellegren H."/>
            <person name="Smeds L."/>
            <person name="Burri R."/>
            <person name="Olason P.I."/>
            <person name="Backstrom N."/>
            <person name="Kawakami T."/>
            <person name="Kunstner A."/>
            <person name="Makinen H."/>
            <person name="Nadachowska-Brzyska K."/>
            <person name="Qvarnstrom A."/>
            <person name="Uebbing S."/>
            <person name="Wolf J.B."/>
        </authorList>
    </citation>
    <scope>NUCLEOTIDE SEQUENCE [LARGE SCALE GENOMIC DNA]</scope>
</reference>
<evidence type="ECO:0000313" key="13">
    <source>
        <dbReference type="Proteomes" id="UP000016665"/>
    </source>
</evidence>
<keyword evidence="9 11" id="KW-0472">Membrane</keyword>